<dbReference type="PANTHER" id="PTHR44757:SF4">
    <property type="entry name" value="DIGUANYLATE CYCLASE DGCE-RELATED"/>
    <property type="match status" value="1"/>
</dbReference>
<dbReference type="PROSITE" id="PS50887">
    <property type="entry name" value="GGDEF"/>
    <property type="match status" value="1"/>
</dbReference>
<dbReference type="InterPro" id="IPR000700">
    <property type="entry name" value="PAS-assoc_C"/>
</dbReference>
<dbReference type="CDD" id="cd01949">
    <property type="entry name" value="GGDEF"/>
    <property type="match status" value="1"/>
</dbReference>
<accession>A0A6M7TPJ6</accession>
<dbReference type="InterPro" id="IPR000014">
    <property type="entry name" value="PAS"/>
</dbReference>
<dbReference type="CDD" id="cd00130">
    <property type="entry name" value="PAS"/>
    <property type="match status" value="3"/>
</dbReference>
<dbReference type="GO" id="GO:0006355">
    <property type="term" value="P:regulation of DNA-templated transcription"/>
    <property type="evidence" value="ECO:0007669"/>
    <property type="project" value="InterPro"/>
</dbReference>
<dbReference type="Gene3D" id="3.30.450.20">
    <property type="entry name" value="PAS domain"/>
    <property type="match status" value="3"/>
</dbReference>
<dbReference type="SMART" id="SM00086">
    <property type="entry name" value="PAC"/>
    <property type="match status" value="3"/>
</dbReference>
<dbReference type="Gene3D" id="3.30.70.270">
    <property type="match status" value="1"/>
</dbReference>
<proteinExistence type="predicted"/>
<dbReference type="InterPro" id="IPR035965">
    <property type="entry name" value="PAS-like_dom_sf"/>
</dbReference>
<organism evidence="1 2">
    <name type="scientific">Mesorhizobium jarvisii</name>
    <dbReference type="NCBI Taxonomy" id="1777867"/>
    <lineage>
        <taxon>Bacteria</taxon>
        <taxon>Pseudomonadati</taxon>
        <taxon>Pseudomonadota</taxon>
        <taxon>Alphaproteobacteria</taxon>
        <taxon>Hyphomicrobiales</taxon>
        <taxon>Phyllobacteriaceae</taxon>
        <taxon>Mesorhizobium</taxon>
    </lineage>
</organism>
<dbReference type="PROSITE" id="PS50112">
    <property type="entry name" value="PAS"/>
    <property type="match status" value="3"/>
</dbReference>
<dbReference type="Pfam" id="PF00990">
    <property type="entry name" value="GGDEF"/>
    <property type="match status" value="1"/>
</dbReference>
<dbReference type="InterPro" id="IPR052155">
    <property type="entry name" value="Biofilm_reg_signaling"/>
</dbReference>
<dbReference type="InterPro" id="IPR029787">
    <property type="entry name" value="Nucleotide_cyclase"/>
</dbReference>
<dbReference type="Pfam" id="PF13426">
    <property type="entry name" value="PAS_9"/>
    <property type="match status" value="1"/>
</dbReference>
<dbReference type="SUPFAM" id="SSF55785">
    <property type="entry name" value="PYP-like sensor domain (PAS domain)"/>
    <property type="match status" value="3"/>
</dbReference>
<dbReference type="PROSITE" id="PS50113">
    <property type="entry name" value="PAC"/>
    <property type="match status" value="3"/>
</dbReference>
<dbReference type="NCBIfam" id="TIGR00229">
    <property type="entry name" value="sensory_box"/>
    <property type="match status" value="3"/>
</dbReference>
<evidence type="ECO:0000313" key="1">
    <source>
        <dbReference type="EMBL" id="RJT33293.1"/>
    </source>
</evidence>
<name>A0A6M7TPJ6_9HYPH</name>
<dbReference type="Pfam" id="PF00989">
    <property type="entry name" value="PAS"/>
    <property type="match status" value="1"/>
</dbReference>
<dbReference type="Pfam" id="PF08447">
    <property type="entry name" value="PAS_3"/>
    <property type="match status" value="1"/>
</dbReference>
<dbReference type="InterPro" id="IPR001610">
    <property type="entry name" value="PAC"/>
</dbReference>
<dbReference type="InterPro" id="IPR000160">
    <property type="entry name" value="GGDEF_dom"/>
</dbReference>
<protein>
    <submittedName>
        <fullName evidence="1">PAS domain S-box protein</fullName>
    </submittedName>
</protein>
<comment type="caution">
    <text evidence="1">The sequence shown here is derived from an EMBL/GenBank/DDBJ whole genome shotgun (WGS) entry which is preliminary data.</text>
</comment>
<sequence>MLQGFNGKKRLPTGVARIVILRGPIRLDKHATPALLVASVASASALLSRLDLGAEALRFCLQVSVALTIGALFFACLFIGRISKDRRQIAESEQRFRRAMEDSAIGIAVVSLDGRIVQTNPAFASMLGYSREEIEALTFFQITHPDDLHVGRETMEGIKAGTVNAFQFEKRYLKKDGTPVWGHLAGSVIREEKSGRPLYLVSQIEHIDARKQAEARIAEAETRWNFALAGAGQGVWDLDIRKGGTTYSSTWVKMLGYADGELDGDPDRWLTMIHPDDRETVAEADRAHLDGQTEFFEAEFRMRHKDGRWIWILDRGKAIERDGEGRLIRAIGSLTDITRRKEAEERLTVSAAMLADEKERLRVTLQSIGDAVICTDAANRVTFMNPVAEKLTGVSGEAALGKTLGHVYWAVDEETGHRIGVTRPAIGAETPSDHNSRAVLVRRDDTRCSIRQVVSPIMNERNEFCGLVIVFQDFTDARALQRQLAHAAAHDALTGLANRSSFIRTMEELVDQARKDAAGVGSSRHQFMFIDLDHFKLVNDTGGHAAGDALLKRVAQAVRGVLGPEDIVARLGGDEFAVVLKSGSTAGARIAARSIIDAITGLNFTWDGRPHAIGASIGVAAVNANCGEADEIIASADAACYAAKAAGRGCVRMAPDSTVAGDKSEPAAPLAAAS</sequence>
<dbReference type="SUPFAM" id="SSF55073">
    <property type="entry name" value="Nucleotide cyclase"/>
    <property type="match status" value="1"/>
</dbReference>
<evidence type="ECO:0000313" key="2">
    <source>
        <dbReference type="Proteomes" id="UP000275530"/>
    </source>
</evidence>
<dbReference type="EMBL" id="QZXA01000006">
    <property type="protein sequence ID" value="RJT33293.1"/>
    <property type="molecule type" value="Genomic_DNA"/>
</dbReference>
<dbReference type="InterPro" id="IPR043128">
    <property type="entry name" value="Rev_trsase/Diguanyl_cyclase"/>
</dbReference>
<dbReference type="PANTHER" id="PTHR44757">
    <property type="entry name" value="DIGUANYLATE CYCLASE DGCP"/>
    <property type="match status" value="1"/>
</dbReference>
<reference evidence="1 2" key="1">
    <citation type="submission" date="2018-09" db="EMBL/GenBank/DDBJ databases">
        <title>Mesorhizobium carmichaelinearum sp. nov. isolated from Carmichaelinea spp. root nodules in New Zealand.</title>
        <authorList>
            <person name="De Meyer S.E."/>
        </authorList>
    </citation>
    <scope>NUCLEOTIDE SEQUENCE [LARGE SCALE GENOMIC DNA]</scope>
    <source>
        <strain evidence="1 2">LMG 28313</strain>
    </source>
</reference>
<keyword evidence="2" id="KW-1185">Reference proteome</keyword>
<dbReference type="InterPro" id="IPR013767">
    <property type="entry name" value="PAS_fold"/>
</dbReference>
<dbReference type="InterPro" id="IPR013655">
    <property type="entry name" value="PAS_fold_3"/>
</dbReference>
<dbReference type="AlphaFoldDB" id="A0A6M7TPJ6"/>
<dbReference type="Proteomes" id="UP000275530">
    <property type="component" value="Unassembled WGS sequence"/>
</dbReference>
<dbReference type="SMART" id="SM00091">
    <property type="entry name" value="PAS"/>
    <property type="match status" value="3"/>
</dbReference>
<gene>
    <name evidence="1" type="ORF">D3242_18105</name>
</gene>
<dbReference type="SMART" id="SM00267">
    <property type="entry name" value="GGDEF"/>
    <property type="match status" value="1"/>
</dbReference>
<dbReference type="NCBIfam" id="TIGR00254">
    <property type="entry name" value="GGDEF"/>
    <property type="match status" value="1"/>
</dbReference>